<protein>
    <submittedName>
        <fullName evidence="7">tRNA (Uracil-5-)-methyltransferase</fullName>
    </submittedName>
</protein>
<evidence type="ECO:0000256" key="1">
    <source>
        <dbReference type="ARBA" id="ARBA00022485"/>
    </source>
</evidence>
<keyword evidence="2 6" id="KW-0489">Methyltransferase</keyword>
<dbReference type="EMBL" id="QGNA01000001">
    <property type="protein sequence ID" value="PWS37754.1"/>
    <property type="molecule type" value="Genomic_DNA"/>
</dbReference>
<dbReference type="GO" id="GO:0051539">
    <property type="term" value="F:4 iron, 4 sulfur cluster binding"/>
    <property type="evidence" value="ECO:0007669"/>
    <property type="project" value="UniProtKB-KW"/>
</dbReference>
<keyword evidence="4 6" id="KW-0949">S-adenosyl-L-methionine</keyword>
<dbReference type="CDD" id="cd02440">
    <property type="entry name" value="AdoMet_MTases"/>
    <property type="match status" value="1"/>
</dbReference>
<gene>
    <name evidence="7" type="ORF">DFH01_00050</name>
</gene>
<comment type="caution">
    <text evidence="7">The sequence shown here is derived from an EMBL/GenBank/DDBJ whole genome shotgun (WGS) entry which is preliminary data.</text>
</comment>
<dbReference type="PANTHER" id="PTHR11061">
    <property type="entry name" value="RNA M5U METHYLTRANSFERASE"/>
    <property type="match status" value="1"/>
</dbReference>
<feature type="active site" description="Nucleophile" evidence="6">
    <location>
        <position position="380"/>
    </location>
</feature>
<dbReference type="PROSITE" id="PS00092">
    <property type="entry name" value="N6_MTASE"/>
    <property type="match status" value="1"/>
</dbReference>
<dbReference type="PROSITE" id="PS51687">
    <property type="entry name" value="SAM_MT_RNA_M5U"/>
    <property type="match status" value="1"/>
</dbReference>
<dbReference type="InterPro" id="IPR012340">
    <property type="entry name" value="NA-bd_OB-fold"/>
</dbReference>
<dbReference type="SUPFAM" id="SSF53335">
    <property type="entry name" value="S-adenosyl-L-methionine-dependent methyltransferases"/>
    <property type="match status" value="1"/>
</dbReference>
<keyword evidence="5" id="KW-0411">Iron-sulfur</keyword>
<evidence type="ECO:0000256" key="3">
    <source>
        <dbReference type="ARBA" id="ARBA00022679"/>
    </source>
</evidence>
<dbReference type="GO" id="GO:0070475">
    <property type="term" value="P:rRNA base methylation"/>
    <property type="evidence" value="ECO:0007669"/>
    <property type="project" value="TreeGrafter"/>
</dbReference>
<feature type="binding site" evidence="6">
    <location>
        <position position="354"/>
    </location>
    <ligand>
        <name>S-adenosyl-L-methionine</name>
        <dbReference type="ChEBI" id="CHEBI:59789"/>
    </ligand>
</feature>
<keyword evidence="1" id="KW-0479">Metal-binding</keyword>
<keyword evidence="8" id="KW-1185">Reference proteome</keyword>
<evidence type="ECO:0000313" key="8">
    <source>
        <dbReference type="Proteomes" id="UP000245765"/>
    </source>
</evidence>
<keyword evidence="1" id="KW-0408">Iron</keyword>
<organism evidence="7 8">
    <name type="scientific">Falsiroseomonas bella</name>
    <dbReference type="NCBI Taxonomy" id="2184016"/>
    <lineage>
        <taxon>Bacteria</taxon>
        <taxon>Pseudomonadati</taxon>
        <taxon>Pseudomonadota</taxon>
        <taxon>Alphaproteobacteria</taxon>
        <taxon>Acetobacterales</taxon>
        <taxon>Roseomonadaceae</taxon>
        <taxon>Falsiroseomonas</taxon>
    </lineage>
</organism>
<dbReference type="InterPro" id="IPR010280">
    <property type="entry name" value="U5_MeTrfase_fam"/>
</dbReference>
<dbReference type="AlphaFoldDB" id="A0A317FF72"/>
<feature type="binding site" evidence="6">
    <location>
        <position position="308"/>
    </location>
    <ligand>
        <name>S-adenosyl-L-methionine</name>
        <dbReference type="ChEBI" id="CHEBI:59789"/>
    </ligand>
</feature>
<evidence type="ECO:0000313" key="7">
    <source>
        <dbReference type="EMBL" id="PWS37754.1"/>
    </source>
</evidence>
<evidence type="ECO:0000256" key="6">
    <source>
        <dbReference type="PROSITE-ProRule" id="PRU01024"/>
    </source>
</evidence>
<evidence type="ECO:0000256" key="5">
    <source>
        <dbReference type="ARBA" id="ARBA00023014"/>
    </source>
</evidence>
<evidence type="ECO:0000256" key="4">
    <source>
        <dbReference type="ARBA" id="ARBA00022691"/>
    </source>
</evidence>
<dbReference type="GO" id="GO:0003676">
    <property type="term" value="F:nucleic acid binding"/>
    <property type="evidence" value="ECO:0007669"/>
    <property type="project" value="InterPro"/>
</dbReference>
<proteinExistence type="inferred from homology"/>
<accession>A0A317FF72</accession>
<dbReference type="InterPro" id="IPR029063">
    <property type="entry name" value="SAM-dependent_MTases_sf"/>
</dbReference>
<dbReference type="GO" id="GO:0070041">
    <property type="term" value="F:rRNA (uridine-C5-)-methyltransferase activity"/>
    <property type="evidence" value="ECO:0007669"/>
    <property type="project" value="TreeGrafter"/>
</dbReference>
<sequence length="422" mass="44144">MSAAARRFAVARLGSAGDGVADTPDGPLHIPRALPGESVTARPAGRGQAVLDTVEAPSPERVAPPCAHFLEGCGGCALQHWDLAAQARWKRERLIEALARAGFAEAPVAETVATPTDSRRRADLALRRAQDGSVAIGFHARGSAEVLDLRECHILEPALFALLAPLRVVLRRLSALAREGSAVVNLLDSGPDILLRTDKALDAAGRRLLAAAAQQLGVPRIAWAQGENLHETAAQTGPVRLMLGAVEVAPPPGAFLQASREGEAAIVAAVLAGLPTKLPARPKLLDLYAGIGTLSFPLAKRGRVTAAEGSAEAVAALDAAARKAVARVEAVKRDLARQPYLPAELKAYDVVVLDPPYAGAAEQVAQIARSAVRHLVYVSCNPVALARDAAVLRGAGFGLVSATPVDQFRWSAHLESVVSFSR</sequence>
<name>A0A317FF72_9PROT</name>
<dbReference type="RefSeq" id="WP_109868376.1">
    <property type="nucleotide sequence ID" value="NZ_QGNA01000001.1"/>
</dbReference>
<dbReference type="InterPro" id="IPR002052">
    <property type="entry name" value="DNA_methylase_N6_adenine_CS"/>
</dbReference>
<comment type="similarity">
    <text evidence="6">Belongs to the class I-like SAM-binding methyltransferase superfamily. RNA M5U methyltransferase family.</text>
</comment>
<dbReference type="Proteomes" id="UP000245765">
    <property type="component" value="Unassembled WGS sequence"/>
</dbReference>
<evidence type="ECO:0000256" key="2">
    <source>
        <dbReference type="ARBA" id="ARBA00022603"/>
    </source>
</evidence>
<reference evidence="8" key="1">
    <citation type="submission" date="2018-05" db="EMBL/GenBank/DDBJ databases">
        <authorList>
            <person name="Du Z."/>
            <person name="Wang X."/>
        </authorList>
    </citation>
    <scope>NUCLEOTIDE SEQUENCE [LARGE SCALE GENOMIC DNA]</scope>
    <source>
        <strain evidence="8">CQN31</strain>
    </source>
</reference>
<dbReference type="Gene3D" id="2.40.50.1070">
    <property type="match status" value="1"/>
</dbReference>
<dbReference type="PANTHER" id="PTHR11061:SF49">
    <property type="entry name" value="23S RRNA (URACIL(1939)-C(5))-METHYLTRANSFERASE RLMD"/>
    <property type="match status" value="1"/>
</dbReference>
<dbReference type="Gene3D" id="2.40.50.140">
    <property type="entry name" value="Nucleic acid-binding proteins"/>
    <property type="match status" value="1"/>
</dbReference>
<keyword evidence="1" id="KW-0004">4Fe-4S</keyword>
<feature type="binding site" evidence="6">
    <location>
        <position position="257"/>
    </location>
    <ligand>
        <name>S-adenosyl-L-methionine</name>
        <dbReference type="ChEBI" id="CHEBI:59789"/>
    </ligand>
</feature>
<dbReference type="Gene3D" id="3.40.50.150">
    <property type="entry name" value="Vaccinia Virus protein VP39"/>
    <property type="match status" value="1"/>
</dbReference>
<dbReference type="Pfam" id="PF05958">
    <property type="entry name" value="tRNA_U5-meth_tr"/>
    <property type="match status" value="1"/>
</dbReference>
<dbReference type="OrthoDB" id="9804590at2"/>
<feature type="binding site" evidence="6">
    <location>
        <position position="288"/>
    </location>
    <ligand>
        <name>S-adenosyl-L-methionine</name>
        <dbReference type="ChEBI" id="CHEBI:59789"/>
    </ligand>
</feature>
<keyword evidence="3 6" id="KW-0808">Transferase</keyword>